<evidence type="ECO:0000256" key="1">
    <source>
        <dbReference type="SAM" id="Phobius"/>
    </source>
</evidence>
<dbReference type="AlphaFoldDB" id="A0A9D0ZIU1"/>
<accession>A0A9D0ZIU1</accession>
<keyword evidence="1" id="KW-1133">Transmembrane helix</keyword>
<gene>
    <name evidence="2" type="ORF">IAD32_06980</name>
</gene>
<organism evidence="2 3">
    <name type="scientific">Candidatus Scatavimonas merdigallinarum</name>
    <dbReference type="NCBI Taxonomy" id="2840914"/>
    <lineage>
        <taxon>Bacteria</taxon>
        <taxon>Bacillati</taxon>
        <taxon>Bacillota</taxon>
        <taxon>Clostridia</taxon>
        <taxon>Eubacteriales</taxon>
        <taxon>Oscillospiraceae</taxon>
        <taxon>Oscillospiraceae incertae sedis</taxon>
        <taxon>Candidatus Scatavimonas</taxon>
    </lineage>
</organism>
<reference evidence="2" key="1">
    <citation type="submission" date="2020-10" db="EMBL/GenBank/DDBJ databases">
        <authorList>
            <person name="Gilroy R."/>
        </authorList>
    </citation>
    <scope>NUCLEOTIDE SEQUENCE</scope>
    <source>
        <strain evidence="2">ChiSjej1B19-3389</strain>
    </source>
</reference>
<feature type="transmembrane region" description="Helical" evidence="1">
    <location>
        <begin position="66"/>
        <end position="96"/>
    </location>
</feature>
<keyword evidence="1" id="KW-0472">Membrane</keyword>
<sequence length="109" mass="10864">MGPVKDPNKGKAIASLVLGIVSIAISWFISVGAIVTLALGIVGIVLANNYKKSMNEYSTSGSLATAGMVLSIIGVACSGIALVCSICVICSVAGIAGSGLSYSSFSSLY</sequence>
<name>A0A9D0ZIU1_9FIRM</name>
<proteinExistence type="predicted"/>
<reference evidence="2" key="2">
    <citation type="journal article" date="2021" name="PeerJ">
        <title>Extensive microbial diversity within the chicken gut microbiome revealed by metagenomics and culture.</title>
        <authorList>
            <person name="Gilroy R."/>
            <person name="Ravi A."/>
            <person name="Getino M."/>
            <person name="Pursley I."/>
            <person name="Horton D.L."/>
            <person name="Alikhan N.F."/>
            <person name="Baker D."/>
            <person name="Gharbi K."/>
            <person name="Hall N."/>
            <person name="Watson M."/>
            <person name="Adriaenssens E.M."/>
            <person name="Foster-Nyarko E."/>
            <person name="Jarju S."/>
            <person name="Secka A."/>
            <person name="Antonio M."/>
            <person name="Oren A."/>
            <person name="Chaudhuri R.R."/>
            <person name="La Ragione R."/>
            <person name="Hildebrand F."/>
            <person name="Pallen M.J."/>
        </authorList>
    </citation>
    <scope>NUCLEOTIDE SEQUENCE</scope>
    <source>
        <strain evidence="2">ChiSjej1B19-3389</strain>
    </source>
</reference>
<evidence type="ECO:0000313" key="2">
    <source>
        <dbReference type="EMBL" id="HIQ81011.1"/>
    </source>
</evidence>
<evidence type="ECO:0008006" key="4">
    <source>
        <dbReference type="Google" id="ProtNLM"/>
    </source>
</evidence>
<protein>
    <recommendedName>
        <fullName evidence="4">DUF4190 domain-containing protein</fullName>
    </recommendedName>
</protein>
<dbReference type="Proteomes" id="UP000886787">
    <property type="component" value="Unassembled WGS sequence"/>
</dbReference>
<comment type="caution">
    <text evidence="2">The sequence shown here is derived from an EMBL/GenBank/DDBJ whole genome shotgun (WGS) entry which is preliminary data.</text>
</comment>
<keyword evidence="1" id="KW-0812">Transmembrane</keyword>
<evidence type="ECO:0000313" key="3">
    <source>
        <dbReference type="Proteomes" id="UP000886787"/>
    </source>
</evidence>
<dbReference type="EMBL" id="DVFW01000031">
    <property type="protein sequence ID" value="HIQ81011.1"/>
    <property type="molecule type" value="Genomic_DNA"/>
</dbReference>
<feature type="transmembrane region" description="Helical" evidence="1">
    <location>
        <begin position="12"/>
        <end position="45"/>
    </location>
</feature>